<comment type="caution">
    <text evidence="2">The sequence shown here is derived from an EMBL/GenBank/DDBJ whole genome shotgun (WGS) entry which is preliminary data.</text>
</comment>
<evidence type="ECO:0000256" key="1">
    <source>
        <dbReference type="SAM" id="MobiDB-lite"/>
    </source>
</evidence>
<feature type="region of interest" description="Disordered" evidence="1">
    <location>
        <begin position="1"/>
        <end position="28"/>
    </location>
</feature>
<dbReference type="EMBL" id="JBJJXI010000123">
    <property type="protein sequence ID" value="KAL3389572.1"/>
    <property type="molecule type" value="Genomic_DNA"/>
</dbReference>
<feature type="region of interest" description="Disordered" evidence="1">
    <location>
        <begin position="54"/>
        <end position="122"/>
    </location>
</feature>
<feature type="compositionally biased region" description="Polar residues" evidence="1">
    <location>
        <begin position="72"/>
        <end position="81"/>
    </location>
</feature>
<accession>A0ABD2W8Z0</accession>
<evidence type="ECO:0000313" key="2">
    <source>
        <dbReference type="EMBL" id="KAL3389572.1"/>
    </source>
</evidence>
<protein>
    <submittedName>
        <fullName evidence="2">Uncharacterized protein</fullName>
    </submittedName>
</protein>
<feature type="compositionally biased region" description="Polar residues" evidence="1">
    <location>
        <begin position="1"/>
        <end position="12"/>
    </location>
</feature>
<feature type="compositionally biased region" description="Polar residues" evidence="1">
    <location>
        <begin position="93"/>
        <end position="108"/>
    </location>
</feature>
<dbReference type="Proteomes" id="UP001627154">
    <property type="component" value="Unassembled WGS sequence"/>
</dbReference>
<proteinExistence type="predicted"/>
<gene>
    <name evidence="2" type="ORF">TKK_015778</name>
</gene>
<feature type="compositionally biased region" description="Pro residues" evidence="1">
    <location>
        <begin position="109"/>
        <end position="122"/>
    </location>
</feature>
<name>A0ABD2W8Z0_9HYME</name>
<reference evidence="2 3" key="1">
    <citation type="journal article" date="2024" name="bioRxiv">
        <title>A reference genome for Trichogramma kaykai: A tiny desert-dwelling parasitoid wasp with competing sex-ratio distorters.</title>
        <authorList>
            <person name="Culotta J."/>
            <person name="Lindsey A.R."/>
        </authorList>
    </citation>
    <scope>NUCLEOTIDE SEQUENCE [LARGE SCALE GENOMIC DNA]</scope>
    <source>
        <strain evidence="2 3">KSX58</strain>
    </source>
</reference>
<organism evidence="2 3">
    <name type="scientific">Trichogramma kaykai</name>
    <dbReference type="NCBI Taxonomy" id="54128"/>
    <lineage>
        <taxon>Eukaryota</taxon>
        <taxon>Metazoa</taxon>
        <taxon>Ecdysozoa</taxon>
        <taxon>Arthropoda</taxon>
        <taxon>Hexapoda</taxon>
        <taxon>Insecta</taxon>
        <taxon>Pterygota</taxon>
        <taxon>Neoptera</taxon>
        <taxon>Endopterygota</taxon>
        <taxon>Hymenoptera</taxon>
        <taxon>Apocrita</taxon>
        <taxon>Proctotrupomorpha</taxon>
        <taxon>Chalcidoidea</taxon>
        <taxon>Trichogrammatidae</taxon>
        <taxon>Trichogramma</taxon>
    </lineage>
</organism>
<evidence type="ECO:0000313" key="3">
    <source>
        <dbReference type="Proteomes" id="UP001627154"/>
    </source>
</evidence>
<dbReference type="AlphaFoldDB" id="A0ABD2W8Z0"/>
<sequence length="172" mass="19230">MFKSGANKNNTVTDDESDTRSDAATPEVIVTTRYLDNCSEEERIALLNRYFPGEINQKPKSPIIDNRADATGASSHEQYNENNEDMPGDDASPFNSTANPNDGALTNDNPPPPPNSPIHPRHPFPYYPYHPMPYWNTVNNNTQPRLDDENVPYVPARSQLSDAIKNIPKFDG</sequence>
<keyword evidence="3" id="KW-1185">Reference proteome</keyword>